<name>A0A157T5S4_SACSO</name>
<sequence length="101" mass="11826">MEVKIYIWLNEELSRKFEELGLKHAKEVLGGMKRIEIDVEQEMVEEIIKLFPNAKVDSSTTKSIELLPKSFKNEILKIIIEKKLEPREALREAIKKFKGDI</sequence>
<organism evidence="1 2">
    <name type="scientific">Saccharolobus solfataricus</name>
    <name type="common">Sulfolobus solfataricus</name>
    <dbReference type="NCBI Taxonomy" id="2287"/>
    <lineage>
        <taxon>Archaea</taxon>
        <taxon>Thermoproteota</taxon>
        <taxon>Thermoprotei</taxon>
        <taxon>Sulfolobales</taxon>
        <taxon>Sulfolobaceae</taxon>
        <taxon>Saccharolobus</taxon>
    </lineage>
</organism>
<reference evidence="2" key="1">
    <citation type="submission" date="2016-04" db="EMBL/GenBank/DDBJ databases">
        <authorList>
            <person name="Shah S.A."/>
            <person name="Garrett R.A."/>
        </authorList>
    </citation>
    <scope>NUCLEOTIDE SEQUENCE [LARGE SCALE GENOMIC DNA]</scope>
    <source>
        <strain evidence="2">ATCC 35091 / DSM 1616 / JCM 8930 / NBRC 15331 / P1</strain>
    </source>
</reference>
<dbReference type="Pfam" id="PF22271">
    <property type="entry name" value="DUF6955"/>
    <property type="match status" value="1"/>
</dbReference>
<dbReference type="InterPro" id="IPR054230">
    <property type="entry name" value="DUF6955"/>
</dbReference>
<dbReference type="PATRIC" id="fig|2287.9.peg.3161"/>
<dbReference type="Proteomes" id="UP000076770">
    <property type="component" value="Chromosome i"/>
</dbReference>
<dbReference type="EMBL" id="LT549890">
    <property type="protein sequence ID" value="SAI86566.1"/>
    <property type="molecule type" value="Genomic_DNA"/>
</dbReference>
<evidence type="ECO:0000313" key="2">
    <source>
        <dbReference type="Proteomes" id="UP000076770"/>
    </source>
</evidence>
<evidence type="ECO:0000313" key="1">
    <source>
        <dbReference type="EMBL" id="SAI86566.1"/>
    </source>
</evidence>
<dbReference type="GeneID" id="1452940"/>
<protein>
    <submittedName>
        <fullName evidence="1">Uncharacterized protein</fullName>
    </submittedName>
</protein>
<accession>A0A157T5S4</accession>
<dbReference type="AlphaFoldDB" id="A0A157T5S4"/>
<dbReference type="OrthoDB" id="43751at2157"/>
<proteinExistence type="predicted"/>
<gene>
    <name evidence="1" type="ORF">SSOP1_3012</name>
</gene>
<dbReference type="RefSeq" id="WP_010924029.1">
    <property type="nucleotide sequence ID" value="NZ_CP011055.2"/>
</dbReference>